<dbReference type="STRING" id="1670800.BSQ44_08325"/>
<comment type="similarity">
    <text evidence="8">Belongs to the binding-protein-dependent transport system permease family.</text>
</comment>
<dbReference type="GO" id="GO:0055085">
    <property type="term" value="P:transmembrane transport"/>
    <property type="evidence" value="ECO:0007669"/>
    <property type="project" value="InterPro"/>
</dbReference>
<dbReference type="RefSeq" id="WP_072602954.1">
    <property type="nucleotide sequence ID" value="NZ_CP018171.1"/>
</dbReference>
<dbReference type="KEGG" id="meso:BSQ44_08325"/>
<dbReference type="EMBL" id="CP018171">
    <property type="protein sequence ID" value="APH71372.1"/>
    <property type="molecule type" value="Genomic_DNA"/>
</dbReference>
<dbReference type="PANTHER" id="PTHR43357">
    <property type="entry name" value="INNER MEMBRANE ABC TRANSPORTER PERMEASE PROTEIN YDCV"/>
    <property type="match status" value="1"/>
</dbReference>
<dbReference type="CDD" id="cd06261">
    <property type="entry name" value="TM_PBP2"/>
    <property type="match status" value="1"/>
</dbReference>
<dbReference type="PROSITE" id="PS50928">
    <property type="entry name" value="ABC_TM1"/>
    <property type="match status" value="1"/>
</dbReference>
<dbReference type="OrthoDB" id="9815533at2"/>
<dbReference type="SUPFAM" id="SSF161098">
    <property type="entry name" value="MetI-like"/>
    <property type="match status" value="1"/>
</dbReference>
<organism evidence="10 11">
    <name type="scientific">Aquibium oceanicum</name>
    <dbReference type="NCBI Taxonomy" id="1670800"/>
    <lineage>
        <taxon>Bacteria</taxon>
        <taxon>Pseudomonadati</taxon>
        <taxon>Pseudomonadota</taxon>
        <taxon>Alphaproteobacteria</taxon>
        <taxon>Hyphomicrobiales</taxon>
        <taxon>Phyllobacteriaceae</taxon>
        <taxon>Aquibium</taxon>
    </lineage>
</organism>
<dbReference type="Gene3D" id="1.10.3720.10">
    <property type="entry name" value="MetI-like"/>
    <property type="match status" value="1"/>
</dbReference>
<evidence type="ECO:0000256" key="2">
    <source>
        <dbReference type="ARBA" id="ARBA00022448"/>
    </source>
</evidence>
<proteinExistence type="inferred from homology"/>
<keyword evidence="7 8" id="KW-0472">Membrane</keyword>
<protein>
    <submittedName>
        <fullName evidence="10">Polyamine ABC transporter permease</fullName>
    </submittedName>
</protein>
<feature type="transmembrane region" description="Helical" evidence="8">
    <location>
        <begin position="79"/>
        <end position="102"/>
    </location>
</feature>
<evidence type="ECO:0000259" key="9">
    <source>
        <dbReference type="PROSITE" id="PS50928"/>
    </source>
</evidence>
<dbReference type="Proteomes" id="UP000182840">
    <property type="component" value="Chromosome"/>
</dbReference>
<keyword evidence="3" id="KW-1003">Cell membrane</keyword>
<evidence type="ECO:0000256" key="8">
    <source>
        <dbReference type="RuleBase" id="RU363032"/>
    </source>
</evidence>
<keyword evidence="5 8" id="KW-0812">Transmembrane</keyword>
<feature type="transmembrane region" description="Helical" evidence="8">
    <location>
        <begin position="249"/>
        <end position="270"/>
    </location>
</feature>
<name>A0A1L3SQ04_9HYPH</name>
<feature type="transmembrane region" description="Helical" evidence="8">
    <location>
        <begin position="192"/>
        <end position="213"/>
    </location>
</feature>
<evidence type="ECO:0000256" key="4">
    <source>
        <dbReference type="ARBA" id="ARBA00022519"/>
    </source>
</evidence>
<dbReference type="Pfam" id="PF00528">
    <property type="entry name" value="BPD_transp_1"/>
    <property type="match status" value="1"/>
</dbReference>
<keyword evidence="2 8" id="KW-0813">Transport</keyword>
<feature type="transmembrane region" description="Helical" evidence="8">
    <location>
        <begin position="114"/>
        <end position="135"/>
    </location>
</feature>
<dbReference type="InterPro" id="IPR035906">
    <property type="entry name" value="MetI-like_sf"/>
</dbReference>
<feature type="domain" description="ABC transmembrane type-1" evidence="9">
    <location>
        <begin position="79"/>
        <end position="268"/>
    </location>
</feature>
<keyword evidence="6 8" id="KW-1133">Transmembrane helix</keyword>
<reference evidence="11" key="1">
    <citation type="submission" date="2016-11" db="EMBL/GenBank/DDBJ databases">
        <title>Mesorhizobium oceanicum sp. nov., isolated from deep seawater in South China Sea.</title>
        <authorList>
            <person name="Fu G.-Y."/>
        </authorList>
    </citation>
    <scope>NUCLEOTIDE SEQUENCE [LARGE SCALE GENOMIC DNA]</scope>
    <source>
        <strain evidence="11">B7</strain>
    </source>
</reference>
<dbReference type="GO" id="GO:0005886">
    <property type="term" value="C:plasma membrane"/>
    <property type="evidence" value="ECO:0007669"/>
    <property type="project" value="UniProtKB-SubCell"/>
</dbReference>
<evidence type="ECO:0000313" key="11">
    <source>
        <dbReference type="Proteomes" id="UP000182840"/>
    </source>
</evidence>
<evidence type="ECO:0000256" key="7">
    <source>
        <dbReference type="ARBA" id="ARBA00023136"/>
    </source>
</evidence>
<feature type="transmembrane region" description="Helical" evidence="8">
    <location>
        <begin position="147"/>
        <end position="171"/>
    </location>
</feature>
<keyword evidence="4" id="KW-0997">Cell inner membrane</keyword>
<dbReference type="PANTHER" id="PTHR43357:SF4">
    <property type="entry name" value="INNER MEMBRANE ABC TRANSPORTER PERMEASE PROTEIN YDCV"/>
    <property type="match status" value="1"/>
</dbReference>
<evidence type="ECO:0000256" key="6">
    <source>
        <dbReference type="ARBA" id="ARBA00022989"/>
    </source>
</evidence>
<evidence type="ECO:0000313" key="10">
    <source>
        <dbReference type="EMBL" id="APH71372.1"/>
    </source>
</evidence>
<sequence length="283" mass="30949">MAVPTYATTAERVWHYAFRIICGLIFFFLIAPIVVIIPLSFNAEPYFTFTREMLSFNPEGYSLRWYENLLGSQEWMQSIANSFFIAISSTIIATALGTVAALGLNRPNMPARALITAILISPMIVPLIITAAALFSFFARVGLSNTYFGIILSHVVLGTPFVVLTVTASLAGFNQTLIRASQSLGANQARTFFKVILPLLLPGVISGALFAFVTSLDEVVIVNFMAGPTQTPMTVRMFSGLREEISPTILALASLLVALSILLLATLEMIRRRNERMRGMSPG</sequence>
<dbReference type="InterPro" id="IPR000515">
    <property type="entry name" value="MetI-like"/>
</dbReference>
<dbReference type="AlphaFoldDB" id="A0A1L3SQ04"/>
<accession>A0A1L3SQ04</accession>
<keyword evidence="11" id="KW-1185">Reference proteome</keyword>
<evidence type="ECO:0000256" key="3">
    <source>
        <dbReference type="ARBA" id="ARBA00022475"/>
    </source>
</evidence>
<feature type="transmembrane region" description="Helical" evidence="8">
    <location>
        <begin position="20"/>
        <end position="41"/>
    </location>
</feature>
<evidence type="ECO:0000256" key="5">
    <source>
        <dbReference type="ARBA" id="ARBA00022692"/>
    </source>
</evidence>
<comment type="subcellular location">
    <subcellularLocation>
        <location evidence="1">Cell inner membrane</location>
        <topology evidence="1">Multi-pass membrane protein</topology>
    </subcellularLocation>
    <subcellularLocation>
        <location evidence="8">Cell membrane</location>
        <topology evidence="8">Multi-pass membrane protein</topology>
    </subcellularLocation>
</comment>
<evidence type="ECO:0000256" key="1">
    <source>
        <dbReference type="ARBA" id="ARBA00004429"/>
    </source>
</evidence>
<gene>
    <name evidence="10" type="ORF">BSQ44_08325</name>
</gene>